<evidence type="ECO:0000313" key="2">
    <source>
        <dbReference type="EMBL" id="KDN67123.1"/>
    </source>
</evidence>
<dbReference type="EMBL" id="JMSE01000840">
    <property type="protein sequence ID" value="KDN67123.1"/>
    <property type="molecule type" value="Genomic_DNA"/>
</dbReference>
<evidence type="ECO:0000313" key="3">
    <source>
        <dbReference type="Proteomes" id="UP000027238"/>
    </source>
</evidence>
<name>A0A066XD71_COLSU</name>
<proteinExistence type="predicted"/>
<comment type="caution">
    <text evidence="2">The sequence shown here is derived from an EMBL/GenBank/DDBJ whole genome shotgun (WGS) entry which is preliminary data.</text>
</comment>
<feature type="compositionally biased region" description="Polar residues" evidence="1">
    <location>
        <begin position="203"/>
        <end position="219"/>
    </location>
</feature>
<reference evidence="3" key="1">
    <citation type="journal article" date="2014" name="Genome Announc.">
        <title>Draft genome sequence of Colletotrichum sublineola, a destructive pathogen of cultivated sorghum.</title>
        <authorList>
            <person name="Baroncelli R."/>
            <person name="Sanz-Martin J.M."/>
            <person name="Rech G.E."/>
            <person name="Sukno S.A."/>
            <person name="Thon M.R."/>
        </authorList>
    </citation>
    <scope>NUCLEOTIDE SEQUENCE [LARGE SCALE GENOMIC DNA]</scope>
    <source>
        <strain evidence="3">TX430BB</strain>
    </source>
</reference>
<accession>A0A066XD71</accession>
<organism evidence="2 3">
    <name type="scientific">Colletotrichum sublineola</name>
    <name type="common">Sorghum anthracnose fungus</name>
    <dbReference type="NCBI Taxonomy" id="1173701"/>
    <lineage>
        <taxon>Eukaryota</taxon>
        <taxon>Fungi</taxon>
        <taxon>Dikarya</taxon>
        <taxon>Ascomycota</taxon>
        <taxon>Pezizomycotina</taxon>
        <taxon>Sordariomycetes</taxon>
        <taxon>Hypocreomycetidae</taxon>
        <taxon>Glomerellales</taxon>
        <taxon>Glomerellaceae</taxon>
        <taxon>Colletotrichum</taxon>
        <taxon>Colletotrichum graminicola species complex</taxon>
    </lineage>
</organism>
<keyword evidence="3" id="KW-1185">Reference proteome</keyword>
<sequence>MTHEWAQPEARRTCQDRIGIGFRGVECHAPPEFLWACLTLLKQSQGPATSLYVLLSLRFPTNDINVAFVFRRPTIHGLSRLLFSRPPLRHTPVSCRHPVGTACPHLTESPWRPPNVRCTSSCQVPAPTGTASDVVTATAHRRWATTAREAFLKACPPVPSCSAFTSPSSASTPDRNATSPILPTNVFCPAYPWRPPNAVLEAKQSSPLSRSRVSNQPSATHKPRGWQPATSVPPASATSTASTYATSQPNPNDAEPVTRPLSNTGACLSWHCYDGSQIGITLLKFALVPIPQTRLHQAKDNHNDRKHAAPDENLRHHRLRVTYVMVGLSRQKTLACGKQHSIHCVKSLMADDEPGRGLRHFRPHILSTPRESWQYARPPLFRLLKDSSMEPVP</sequence>
<feature type="compositionally biased region" description="Low complexity" evidence="1">
    <location>
        <begin position="228"/>
        <end position="247"/>
    </location>
</feature>
<dbReference type="AlphaFoldDB" id="A0A066XD71"/>
<dbReference type="HOGENOM" id="CLU_702098_0_0_1"/>
<feature type="region of interest" description="Disordered" evidence="1">
    <location>
        <begin position="202"/>
        <end position="258"/>
    </location>
</feature>
<protein>
    <submittedName>
        <fullName evidence="2">Uncharacterized protein</fullName>
    </submittedName>
</protein>
<dbReference type="Proteomes" id="UP000027238">
    <property type="component" value="Unassembled WGS sequence"/>
</dbReference>
<evidence type="ECO:0000256" key="1">
    <source>
        <dbReference type="SAM" id="MobiDB-lite"/>
    </source>
</evidence>
<gene>
    <name evidence="2" type="ORF">CSUB01_04044</name>
</gene>